<dbReference type="InterPro" id="IPR010732">
    <property type="entry name" value="T6SS_TssG-like"/>
</dbReference>
<dbReference type="PANTHER" id="PTHR35564:SF3">
    <property type="entry name" value="TYPE VI SECRETION SYSTEM BASEPLATE SUBUNIT TSSG"/>
    <property type="match status" value="1"/>
</dbReference>
<evidence type="ECO:0000313" key="1">
    <source>
        <dbReference type="EMBL" id="KJF78748.1"/>
    </source>
</evidence>
<name>A0A0D8LDB9_MORMO</name>
<dbReference type="EMBL" id="JZSH01000026">
    <property type="protein sequence ID" value="KJF78748.1"/>
    <property type="molecule type" value="Genomic_DNA"/>
</dbReference>
<reference evidence="1 2" key="1">
    <citation type="submission" date="2015-02" db="EMBL/GenBank/DDBJ databases">
        <title>Whole genome shotgun sequencing of cultured foodborne pathogen.</title>
        <authorList>
            <person name="Timme R."/>
            <person name="Allard M.W."/>
            <person name="Strain E."/>
            <person name="Evans P.S."/>
            <person name="Brown E."/>
        </authorList>
    </citation>
    <scope>NUCLEOTIDE SEQUENCE [LARGE SCALE GENOMIC DNA]</scope>
    <source>
        <strain evidence="1 2">GCSL-TSO-24</strain>
    </source>
</reference>
<dbReference type="AlphaFoldDB" id="A0A0D8LDB9"/>
<dbReference type="PATRIC" id="fig|582.24.peg.1254"/>
<organism evidence="1 2">
    <name type="scientific">Morganella morganii</name>
    <name type="common">Proteus morganii</name>
    <dbReference type="NCBI Taxonomy" id="582"/>
    <lineage>
        <taxon>Bacteria</taxon>
        <taxon>Pseudomonadati</taxon>
        <taxon>Pseudomonadota</taxon>
        <taxon>Gammaproteobacteria</taxon>
        <taxon>Enterobacterales</taxon>
        <taxon>Morganellaceae</taxon>
        <taxon>Morganella</taxon>
    </lineage>
</organism>
<comment type="caution">
    <text evidence="1">The sequence shown here is derived from an EMBL/GenBank/DDBJ whole genome shotgun (WGS) entry which is preliminary data.</text>
</comment>
<protein>
    <submittedName>
        <fullName evidence="1">Type VI secretion protein</fullName>
    </submittedName>
</protein>
<sequence>MAGESQSHRSALTSSAGDGTAAMTEYDFYQLAELLIKSVTAAGKSAQESIRFSASAGIAFPTRDVTDVTRREDGGYDVKVAFLGLHGSQSPLPGYYLDSLAWEEAQQTESVTDFLNLFNHRFVTLLHRIWRKYRYYISFEPDGRDPFSRYMFTLLGLGSESNRSRIRINHNKMLAYAGLLASPGRSADVICSLISHCFDLDHVELSGWESRRVPIADDQQNRLGEILYSASRTAQPRSLLGENFSLGARIEDCNGKCTIEISELPLSRYMRFLPNGPDYLPLVAFVSYIMHEQLAWDLRLRMAEKQVGGMVLGENDNNQLGWRSFIGQPELKPFVTISVLE</sequence>
<gene>
    <name evidence="1" type="ORF">UA45_04100</name>
</gene>
<dbReference type="NCBIfam" id="TIGR03347">
    <property type="entry name" value="VI_chp_1"/>
    <property type="match status" value="1"/>
</dbReference>
<dbReference type="Pfam" id="PF06996">
    <property type="entry name" value="T6SS_TssG"/>
    <property type="match status" value="1"/>
</dbReference>
<proteinExistence type="predicted"/>
<accession>A0A0D8LDB9</accession>
<dbReference type="PANTHER" id="PTHR35564">
    <property type="match status" value="1"/>
</dbReference>
<dbReference type="Proteomes" id="UP000032582">
    <property type="component" value="Unassembled WGS sequence"/>
</dbReference>
<evidence type="ECO:0000313" key="2">
    <source>
        <dbReference type="Proteomes" id="UP000032582"/>
    </source>
</evidence>